<keyword evidence="2" id="KW-0479">Metal-binding</keyword>
<evidence type="ECO:0000256" key="5">
    <source>
        <dbReference type="ARBA" id="ARBA00023242"/>
    </source>
</evidence>
<dbReference type="PANTHER" id="PTHR46481">
    <property type="entry name" value="ZINC FINGER BED DOMAIN-CONTAINING PROTEIN 4"/>
    <property type="match status" value="1"/>
</dbReference>
<dbReference type="PANTHER" id="PTHR46481:SF10">
    <property type="entry name" value="ZINC FINGER BED DOMAIN-CONTAINING PROTEIN 39"/>
    <property type="match status" value="1"/>
</dbReference>
<proteinExistence type="predicted"/>
<organism evidence="6 7">
    <name type="scientific">Chilo suppressalis</name>
    <name type="common">Asiatic rice borer moth</name>
    <dbReference type="NCBI Taxonomy" id="168631"/>
    <lineage>
        <taxon>Eukaryota</taxon>
        <taxon>Metazoa</taxon>
        <taxon>Ecdysozoa</taxon>
        <taxon>Arthropoda</taxon>
        <taxon>Hexapoda</taxon>
        <taxon>Insecta</taxon>
        <taxon>Pterygota</taxon>
        <taxon>Neoptera</taxon>
        <taxon>Endopterygota</taxon>
        <taxon>Lepidoptera</taxon>
        <taxon>Glossata</taxon>
        <taxon>Ditrysia</taxon>
        <taxon>Pyraloidea</taxon>
        <taxon>Crambidae</taxon>
        <taxon>Crambinae</taxon>
        <taxon>Chilo</taxon>
    </lineage>
</organism>
<dbReference type="InterPro" id="IPR052035">
    <property type="entry name" value="ZnF_BED_domain_contain"/>
</dbReference>
<dbReference type="Proteomes" id="UP001153292">
    <property type="component" value="Chromosome 1"/>
</dbReference>
<comment type="subcellular location">
    <subcellularLocation>
        <location evidence="1">Nucleus</location>
    </subcellularLocation>
</comment>
<evidence type="ECO:0000256" key="1">
    <source>
        <dbReference type="ARBA" id="ARBA00004123"/>
    </source>
</evidence>
<evidence type="ECO:0000256" key="4">
    <source>
        <dbReference type="ARBA" id="ARBA00022833"/>
    </source>
</evidence>
<evidence type="ECO:0000313" key="6">
    <source>
        <dbReference type="EMBL" id="CAH0397050.1"/>
    </source>
</evidence>
<keyword evidence="7" id="KW-1185">Reference proteome</keyword>
<dbReference type="EMBL" id="OU963894">
    <property type="protein sequence ID" value="CAH0397050.1"/>
    <property type="molecule type" value="Genomic_DNA"/>
</dbReference>
<gene>
    <name evidence="6" type="ORF">CHILSU_LOCUS109</name>
</gene>
<evidence type="ECO:0008006" key="8">
    <source>
        <dbReference type="Google" id="ProtNLM"/>
    </source>
</evidence>
<keyword evidence="4" id="KW-0862">Zinc</keyword>
<dbReference type="InterPro" id="IPR012337">
    <property type="entry name" value="RNaseH-like_sf"/>
</dbReference>
<evidence type="ECO:0000256" key="2">
    <source>
        <dbReference type="ARBA" id="ARBA00022723"/>
    </source>
</evidence>
<dbReference type="SUPFAM" id="SSF53098">
    <property type="entry name" value="Ribonuclease H-like"/>
    <property type="match status" value="1"/>
</dbReference>
<reference evidence="6" key="1">
    <citation type="submission" date="2021-12" db="EMBL/GenBank/DDBJ databases">
        <authorList>
            <person name="King R."/>
        </authorList>
    </citation>
    <scope>NUCLEOTIDE SEQUENCE</scope>
</reference>
<name>A0ABN8ATV5_CHISP</name>
<evidence type="ECO:0000256" key="3">
    <source>
        <dbReference type="ARBA" id="ARBA00022771"/>
    </source>
</evidence>
<protein>
    <recommendedName>
        <fullName evidence="8">DUF659 domain-containing protein</fullName>
    </recommendedName>
</protein>
<keyword evidence="3" id="KW-0863">Zinc-finger</keyword>
<sequence>MSSYKINIKNLCLEWNIKVNKIFAIVTDNGANIVKAVHDFAGRKKHLPCFAHTFNLVVEKAISETAGFKALITKVKIIVTYFKQRVHANDELRKLQKNNDSGVQKLVQDVSTRWNSTFYMLERFVHLSGLISAILLQNPKAPSMLTGGRLTTK</sequence>
<evidence type="ECO:0000313" key="7">
    <source>
        <dbReference type="Proteomes" id="UP001153292"/>
    </source>
</evidence>
<keyword evidence="5" id="KW-0539">Nucleus</keyword>
<accession>A0ABN8ATV5</accession>